<dbReference type="Pfam" id="PF11838">
    <property type="entry name" value="ERAP1_C"/>
    <property type="match status" value="1"/>
</dbReference>
<evidence type="ECO:0000256" key="1">
    <source>
        <dbReference type="ARBA" id="ARBA00001947"/>
    </source>
</evidence>
<feature type="domain" description="Peptidase M1 membrane alanine aminopeptidase" evidence="17">
    <location>
        <begin position="439"/>
        <end position="658"/>
    </location>
</feature>
<dbReference type="InterPro" id="IPR024571">
    <property type="entry name" value="ERAP1-like_C_dom"/>
</dbReference>
<evidence type="ECO:0000256" key="3">
    <source>
        <dbReference type="ARBA" id="ARBA00010136"/>
    </source>
</evidence>
<evidence type="ECO:0000259" key="18">
    <source>
        <dbReference type="Pfam" id="PF11838"/>
    </source>
</evidence>
<dbReference type="GO" id="GO:0005615">
    <property type="term" value="C:extracellular space"/>
    <property type="evidence" value="ECO:0007669"/>
    <property type="project" value="TreeGrafter"/>
</dbReference>
<evidence type="ECO:0000256" key="4">
    <source>
        <dbReference type="ARBA" id="ARBA00022475"/>
    </source>
</evidence>
<keyword evidence="11" id="KW-0482">Metalloprotease</keyword>
<keyword evidence="20" id="KW-1185">Reference proteome</keyword>
<evidence type="ECO:0000313" key="20">
    <source>
        <dbReference type="Proteomes" id="UP000504618"/>
    </source>
</evidence>
<evidence type="ECO:0000256" key="10">
    <source>
        <dbReference type="ARBA" id="ARBA00022833"/>
    </source>
</evidence>
<dbReference type="PRINTS" id="PR00756">
    <property type="entry name" value="ALADIPTASE"/>
</dbReference>
<feature type="region of interest" description="Disordered" evidence="15">
    <location>
        <begin position="250"/>
        <end position="269"/>
    </location>
</feature>
<keyword evidence="7" id="KW-0479">Metal-binding</keyword>
<dbReference type="GO" id="GO:0043171">
    <property type="term" value="P:peptide catabolic process"/>
    <property type="evidence" value="ECO:0007669"/>
    <property type="project" value="TreeGrafter"/>
</dbReference>
<dbReference type="PANTHER" id="PTHR11533:SF299">
    <property type="entry name" value="AMINOPEPTIDASE"/>
    <property type="match status" value="1"/>
</dbReference>
<evidence type="ECO:0000259" key="17">
    <source>
        <dbReference type="Pfam" id="PF01433"/>
    </source>
</evidence>
<reference evidence="21" key="1">
    <citation type="submission" date="2025-08" db="UniProtKB">
        <authorList>
            <consortium name="RefSeq"/>
        </authorList>
    </citation>
    <scope>IDENTIFICATION</scope>
    <source>
        <tissue evidence="21">Whole body</tissue>
    </source>
</reference>
<dbReference type="RefSeq" id="XP_024876150.1">
    <property type="nucleotide sequence ID" value="XM_025020382.1"/>
</dbReference>
<dbReference type="GeneID" id="112457373"/>
<feature type="domain" description="Aminopeptidase N-like N-terminal" evidence="19">
    <location>
        <begin position="264"/>
        <end position="399"/>
    </location>
</feature>
<dbReference type="AlphaFoldDB" id="A0A6J1Q5G2"/>
<comment type="similarity">
    <text evidence="3">Belongs to the peptidase M1 family.</text>
</comment>
<keyword evidence="14" id="KW-0449">Lipoprotein</keyword>
<dbReference type="PANTHER" id="PTHR11533">
    <property type="entry name" value="PROTEASE M1 ZINC METALLOPROTEASE"/>
    <property type="match status" value="1"/>
</dbReference>
<evidence type="ECO:0000313" key="21">
    <source>
        <dbReference type="RefSeq" id="XP_024876150.1"/>
    </source>
</evidence>
<keyword evidence="12 16" id="KW-0472">Membrane</keyword>
<dbReference type="GO" id="GO:0005886">
    <property type="term" value="C:plasma membrane"/>
    <property type="evidence" value="ECO:0007669"/>
    <property type="project" value="UniProtKB-SubCell"/>
</dbReference>
<dbReference type="GO" id="GO:0098552">
    <property type="term" value="C:side of membrane"/>
    <property type="evidence" value="ECO:0007669"/>
    <property type="project" value="UniProtKB-KW"/>
</dbReference>
<proteinExistence type="inferred from homology"/>
<evidence type="ECO:0000259" key="19">
    <source>
        <dbReference type="Pfam" id="PF17900"/>
    </source>
</evidence>
<comment type="cofactor">
    <cofactor evidence="1">
        <name>Zn(2+)</name>
        <dbReference type="ChEBI" id="CHEBI:29105"/>
    </cofactor>
</comment>
<dbReference type="GO" id="GO:0042277">
    <property type="term" value="F:peptide binding"/>
    <property type="evidence" value="ECO:0007669"/>
    <property type="project" value="TreeGrafter"/>
</dbReference>
<gene>
    <name evidence="21" type="primary">LOC112457373</name>
</gene>
<evidence type="ECO:0000256" key="2">
    <source>
        <dbReference type="ARBA" id="ARBA00004609"/>
    </source>
</evidence>
<dbReference type="Gene3D" id="2.60.40.1730">
    <property type="entry name" value="tricorn interacting facor f3 domain"/>
    <property type="match status" value="1"/>
</dbReference>
<dbReference type="InterPro" id="IPR014782">
    <property type="entry name" value="Peptidase_M1_dom"/>
</dbReference>
<keyword evidence="4" id="KW-1003">Cell membrane</keyword>
<evidence type="ECO:0000256" key="14">
    <source>
        <dbReference type="ARBA" id="ARBA00023288"/>
    </source>
</evidence>
<feature type="region of interest" description="Disordered" evidence="15">
    <location>
        <begin position="170"/>
        <end position="206"/>
    </location>
</feature>
<comment type="subcellular location">
    <subcellularLocation>
        <location evidence="2">Cell membrane</location>
        <topology evidence="2">Lipid-anchor</topology>
        <topology evidence="2">GPI-anchor</topology>
    </subcellularLocation>
</comment>
<evidence type="ECO:0000256" key="6">
    <source>
        <dbReference type="ARBA" id="ARBA00022670"/>
    </source>
</evidence>
<dbReference type="FunFam" id="2.60.40.1910:FF:000008">
    <property type="entry name" value="Aminopeptidase"/>
    <property type="match status" value="1"/>
</dbReference>
<dbReference type="InterPro" id="IPR050344">
    <property type="entry name" value="Peptidase_M1_aminopeptidases"/>
</dbReference>
<dbReference type="Gene3D" id="1.25.50.20">
    <property type="match status" value="1"/>
</dbReference>
<keyword evidence="8" id="KW-0732">Signal</keyword>
<dbReference type="InterPro" id="IPR042097">
    <property type="entry name" value="Aminopeptidase_N-like_N_sf"/>
</dbReference>
<dbReference type="GO" id="GO:0008270">
    <property type="term" value="F:zinc ion binding"/>
    <property type="evidence" value="ECO:0007669"/>
    <property type="project" value="InterPro"/>
</dbReference>
<sequence length="1082" mass="121651">MRRGSVSSWQSYGQRNSDCMMQTYEGNTALPPPCEEIVHQRKGGWFLTYKKILSFVVLIVIVVIVAGLIGWNIGTMPKTRMYDPLALIEDEVEEGDDVITDTISPFVHPSRYSLELTLSNDVNATSKLKGRVVIEFRVDDTTPLNKLSLNARNITATRYKLLLIEENGARAKRRRRRRAEDDDKGGQVNATDNATTLAPTVMSSPQLDNETTRVVVTDVPLGNVTVSANETSPSTNESSSVADEKIAESVNATTTPGSTTSTTVTSGNGSVTDVEIQRYEEDANNGLHVIYPAVAMNPGTYSLEIDYEIVFDGKAVYSVNFREPGEGNRSLIGTRLKPVGASHLLPIFDDVNLKAVFSVSVARPREARALSNMPLNISKDTSGDRVIDTFSDTPLLSPYNLAFVMGEVESLGETKTGLDNATRVTFWGDPKRRSRGIYLLDKLDQIVTHLYDIFSMPYPLPKLDIVALPSRIVDNAGSPGLISLKQSLFYAADRSPMVTKTDALSALISLIGEQWLGGVVNMKNWTDVWLLEGSTLHLRHAMIEKIDSSLDSNHAFLANVQWDAMEEDSYSVSKPLQSNINPAHLDFSDDNARHKKGACLIRMLHGVINDTAFRNGYRKFIARWNYSTANVDDFWEAMAEETIGLPIEITLAEAMNSWISHRGYPIVSVKRKYEEGTAVIRQLRFTYEQTLSDTQPTWYVPLDYINKTSNDWSSPTKLWLHSEAEMVVHNVSAQDSWIVFNVNKTGYYRVHYDEENWKLLTQALEENHEALPAETRASLIDDVLGLAAVGMTKYATAFDFIKYMQMKERHYAPWGALMRHLLKLNGLLYETSGFSAFQEFTLQFTSKLYSDVGWKVDEGSRLTLTALTIACAFENAECLEWARSHFAKLKDHSDADEVVPAYAREVLYCTIARYGTRNEWNYFVERANSTADRDEKNRILSAFACFQTPWILQSVLSELLEGKMYDEDETQRILRSFPQNPVAAEIASKFVQNNWQVIVTRFSKCRPIVKAFALAMTNGLISEEDFEDFQTFSEDNLESIKVVGYTMAMVEAHAKFAIKWLKESLPEVQEWLTANNSTETAI</sequence>
<keyword evidence="10" id="KW-0862">Zinc</keyword>
<keyword evidence="16" id="KW-1133">Transmembrane helix</keyword>
<dbReference type="InterPro" id="IPR001930">
    <property type="entry name" value="Peptidase_M1"/>
</dbReference>
<dbReference type="SUPFAM" id="SSF63737">
    <property type="entry name" value="Leukotriene A4 hydrolase N-terminal domain"/>
    <property type="match status" value="1"/>
</dbReference>
<evidence type="ECO:0000256" key="16">
    <source>
        <dbReference type="SAM" id="Phobius"/>
    </source>
</evidence>
<evidence type="ECO:0000256" key="12">
    <source>
        <dbReference type="ARBA" id="ARBA00023136"/>
    </source>
</evidence>
<keyword evidence="5" id="KW-0336">GPI-anchor</keyword>
<dbReference type="GO" id="GO:0006508">
    <property type="term" value="P:proteolysis"/>
    <property type="evidence" value="ECO:0007669"/>
    <property type="project" value="UniProtKB-KW"/>
</dbReference>
<dbReference type="Gene3D" id="1.10.390.10">
    <property type="entry name" value="Neutral Protease Domain 2"/>
    <property type="match status" value="1"/>
</dbReference>
<feature type="transmembrane region" description="Helical" evidence="16">
    <location>
        <begin position="52"/>
        <end position="71"/>
    </location>
</feature>
<feature type="domain" description="ERAP1-like C-terminal" evidence="18">
    <location>
        <begin position="737"/>
        <end position="1051"/>
    </location>
</feature>
<dbReference type="Proteomes" id="UP000504618">
    <property type="component" value="Unplaced"/>
</dbReference>
<keyword evidence="16" id="KW-0812">Transmembrane</keyword>
<name>A0A6J1Q5G2_9HYME</name>
<dbReference type="Pfam" id="PF17900">
    <property type="entry name" value="Peptidase_M1_N"/>
    <property type="match status" value="1"/>
</dbReference>
<organism evidence="20 21">
    <name type="scientific">Temnothorax curvispinosus</name>
    <dbReference type="NCBI Taxonomy" id="300111"/>
    <lineage>
        <taxon>Eukaryota</taxon>
        <taxon>Metazoa</taxon>
        <taxon>Ecdysozoa</taxon>
        <taxon>Arthropoda</taxon>
        <taxon>Hexapoda</taxon>
        <taxon>Insecta</taxon>
        <taxon>Pterygota</taxon>
        <taxon>Neoptera</taxon>
        <taxon>Endopterygota</taxon>
        <taxon>Hymenoptera</taxon>
        <taxon>Apocrita</taxon>
        <taxon>Aculeata</taxon>
        <taxon>Formicoidea</taxon>
        <taxon>Formicidae</taxon>
        <taxon>Myrmicinae</taxon>
        <taxon>Temnothorax</taxon>
    </lineage>
</organism>
<dbReference type="Pfam" id="PF01433">
    <property type="entry name" value="Peptidase_M1"/>
    <property type="match status" value="1"/>
</dbReference>
<dbReference type="InterPro" id="IPR027268">
    <property type="entry name" value="Peptidase_M4/M1_CTD_sf"/>
</dbReference>
<keyword evidence="6" id="KW-0645">Protease</keyword>
<evidence type="ECO:0000256" key="8">
    <source>
        <dbReference type="ARBA" id="ARBA00022729"/>
    </source>
</evidence>
<evidence type="ECO:0000256" key="11">
    <source>
        <dbReference type="ARBA" id="ARBA00023049"/>
    </source>
</evidence>
<dbReference type="SUPFAM" id="SSF55486">
    <property type="entry name" value="Metalloproteases ('zincins'), catalytic domain"/>
    <property type="match status" value="1"/>
</dbReference>
<protein>
    <submittedName>
        <fullName evidence="21">Thyrotropin-releasing hormone-degrading ectoenzyme-like isoform X2</fullName>
    </submittedName>
</protein>
<evidence type="ECO:0000256" key="15">
    <source>
        <dbReference type="SAM" id="MobiDB-lite"/>
    </source>
</evidence>
<evidence type="ECO:0000256" key="13">
    <source>
        <dbReference type="ARBA" id="ARBA00023180"/>
    </source>
</evidence>
<keyword evidence="9" id="KW-0378">Hydrolase</keyword>
<keyword evidence="13" id="KW-0325">Glycoprotein</keyword>
<dbReference type="GO" id="GO:0005737">
    <property type="term" value="C:cytoplasm"/>
    <property type="evidence" value="ECO:0007669"/>
    <property type="project" value="TreeGrafter"/>
</dbReference>
<accession>A0A6J1Q5G2</accession>
<evidence type="ECO:0000256" key="9">
    <source>
        <dbReference type="ARBA" id="ARBA00022801"/>
    </source>
</evidence>
<dbReference type="GO" id="GO:0070006">
    <property type="term" value="F:metalloaminopeptidase activity"/>
    <property type="evidence" value="ECO:0007669"/>
    <property type="project" value="TreeGrafter"/>
</dbReference>
<dbReference type="Gene3D" id="2.60.40.1910">
    <property type="match status" value="1"/>
</dbReference>
<evidence type="ECO:0000256" key="5">
    <source>
        <dbReference type="ARBA" id="ARBA00022622"/>
    </source>
</evidence>
<dbReference type="InterPro" id="IPR045357">
    <property type="entry name" value="Aminopeptidase_N-like_N"/>
</dbReference>
<feature type="compositionally biased region" description="Polar residues" evidence="15">
    <location>
        <begin position="188"/>
        <end position="206"/>
    </location>
</feature>
<evidence type="ECO:0000256" key="7">
    <source>
        <dbReference type="ARBA" id="ARBA00022723"/>
    </source>
</evidence>